<reference evidence="4 5" key="1">
    <citation type="submission" date="2019-02" db="EMBL/GenBank/DDBJ databases">
        <title>Genome sequencing of the rare red list fungi Antrodiella citrinella (Flaviporus citrinellus).</title>
        <authorList>
            <person name="Buettner E."/>
            <person name="Kellner H."/>
        </authorList>
    </citation>
    <scope>NUCLEOTIDE SEQUENCE [LARGE SCALE GENOMIC DNA]</scope>
    <source>
        <strain evidence="4 5">DSM 108506</strain>
    </source>
</reference>
<dbReference type="GO" id="GO:0016787">
    <property type="term" value="F:hydrolase activity"/>
    <property type="evidence" value="ECO:0007669"/>
    <property type="project" value="UniProtKB-KW"/>
</dbReference>
<evidence type="ECO:0000256" key="1">
    <source>
        <dbReference type="ARBA" id="ARBA00022801"/>
    </source>
</evidence>
<keyword evidence="2" id="KW-0472">Membrane</keyword>
<comment type="caution">
    <text evidence="4">The sequence shown here is derived from an EMBL/GenBank/DDBJ whole genome shotgun (WGS) entry which is preliminary data.</text>
</comment>
<feature type="domain" description="Alpha/beta hydrolase fold-3" evidence="3">
    <location>
        <begin position="144"/>
        <end position="384"/>
    </location>
</feature>
<dbReference type="Gene3D" id="3.40.50.1820">
    <property type="entry name" value="alpha/beta hydrolase"/>
    <property type="match status" value="1"/>
</dbReference>
<keyword evidence="1" id="KW-0378">Hydrolase</keyword>
<evidence type="ECO:0000313" key="5">
    <source>
        <dbReference type="Proteomes" id="UP000308730"/>
    </source>
</evidence>
<protein>
    <recommendedName>
        <fullName evidence="3">Alpha/beta hydrolase fold-3 domain-containing protein</fullName>
    </recommendedName>
</protein>
<evidence type="ECO:0000313" key="4">
    <source>
        <dbReference type="EMBL" id="THH31838.1"/>
    </source>
</evidence>
<proteinExistence type="predicted"/>
<evidence type="ECO:0000259" key="3">
    <source>
        <dbReference type="Pfam" id="PF07859"/>
    </source>
</evidence>
<feature type="transmembrane region" description="Helical" evidence="2">
    <location>
        <begin position="12"/>
        <end position="35"/>
    </location>
</feature>
<evidence type="ECO:0000256" key="2">
    <source>
        <dbReference type="SAM" id="Phobius"/>
    </source>
</evidence>
<dbReference type="SUPFAM" id="SSF53474">
    <property type="entry name" value="alpha/beta-Hydrolases"/>
    <property type="match status" value="1"/>
</dbReference>
<dbReference type="PANTHER" id="PTHR48081">
    <property type="entry name" value="AB HYDROLASE SUPERFAMILY PROTEIN C4A8.06C"/>
    <property type="match status" value="1"/>
</dbReference>
<dbReference type="InterPro" id="IPR013094">
    <property type="entry name" value="AB_hydrolase_3"/>
</dbReference>
<dbReference type="Pfam" id="PF07859">
    <property type="entry name" value="Abhydrolase_3"/>
    <property type="match status" value="1"/>
</dbReference>
<keyword evidence="2" id="KW-0812">Transmembrane</keyword>
<organism evidence="4 5">
    <name type="scientific">Antrodiella citrinella</name>
    <dbReference type="NCBI Taxonomy" id="2447956"/>
    <lineage>
        <taxon>Eukaryota</taxon>
        <taxon>Fungi</taxon>
        <taxon>Dikarya</taxon>
        <taxon>Basidiomycota</taxon>
        <taxon>Agaricomycotina</taxon>
        <taxon>Agaricomycetes</taxon>
        <taxon>Polyporales</taxon>
        <taxon>Steccherinaceae</taxon>
        <taxon>Antrodiella</taxon>
    </lineage>
</organism>
<dbReference type="InterPro" id="IPR029058">
    <property type="entry name" value="AB_hydrolase_fold"/>
</dbReference>
<dbReference type="EMBL" id="SGPM01000036">
    <property type="protein sequence ID" value="THH31838.1"/>
    <property type="molecule type" value="Genomic_DNA"/>
</dbReference>
<dbReference type="PANTHER" id="PTHR48081:SF26">
    <property type="entry name" value="ALPHA_BETA HYDROLASE FOLD-3 DOMAIN-CONTAINING PROTEIN"/>
    <property type="match status" value="1"/>
</dbReference>
<dbReference type="OrthoDB" id="2152029at2759"/>
<sequence length="414" mass="45578">MVHALRHEPFRTLYLAVELAVTVFIRLPTWLILFIPKSGRPRPTWTYQQSIMLQVMRLSTALSSIAARAGRNPKFPDHHAIVQDKGVKGIWIPPSPDLVVGQVKQWADQGNIKSITIPGYWYDKQGHDLPVGTPARPGEKVVYLLHGGAFIAGTASPVGAWGSLTTRLTATHPSIQRGFNVEYRRTTGPPEGLANPFPTALIDVLAGYAYLINDVGFKAEDIITVGDSAGANLALALTRYLLETRADPAFSGLPIPAPPVANILLSPWVDIGNSHDGEHSSERKFLNTDYLTDPNGDVFVYARENYCKLLGWPEGANTSRFISPASKNPNAEPASFKSFPPAFITYGDVEILYDQIQTLEKRIIADQGAENVEIYVAKDACHDILVAPFWEPEYTRCFDAIEKWLGRILPGPPA</sequence>
<accession>A0A4S4N214</accession>
<dbReference type="Proteomes" id="UP000308730">
    <property type="component" value="Unassembled WGS sequence"/>
</dbReference>
<dbReference type="InterPro" id="IPR050300">
    <property type="entry name" value="GDXG_lipolytic_enzyme"/>
</dbReference>
<dbReference type="AlphaFoldDB" id="A0A4S4N214"/>
<gene>
    <name evidence="4" type="ORF">EUX98_g2357</name>
</gene>
<name>A0A4S4N214_9APHY</name>
<keyword evidence="2" id="KW-1133">Transmembrane helix</keyword>
<keyword evidence="5" id="KW-1185">Reference proteome</keyword>